<dbReference type="EMBL" id="SEOQ01001485">
    <property type="protein sequence ID" value="TFY51574.1"/>
    <property type="molecule type" value="Genomic_DNA"/>
</dbReference>
<protein>
    <submittedName>
        <fullName evidence="1">Uncharacterized protein</fullName>
    </submittedName>
</protein>
<comment type="caution">
    <text evidence="1">The sequence shown here is derived from an EMBL/GenBank/DDBJ whole genome shotgun (WGS) entry which is preliminary data.</text>
</comment>
<gene>
    <name evidence="1" type="ORF">EVG20_g10939</name>
</gene>
<accession>A0A4Y9XMP8</accession>
<evidence type="ECO:0000313" key="1">
    <source>
        <dbReference type="EMBL" id="TFY51574.1"/>
    </source>
</evidence>
<keyword evidence="2" id="KW-1185">Reference proteome</keyword>
<reference evidence="1 2" key="1">
    <citation type="submission" date="2019-02" db="EMBL/GenBank/DDBJ databases">
        <title>Genome sequencing of the rare red list fungi Dentipellis fragilis.</title>
        <authorList>
            <person name="Buettner E."/>
            <person name="Kellner H."/>
        </authorList>
    </citation>
    <scope>NUCLEOTIDE SEQUENCE [LARGE SCALE GENOMIC DNA]</scope>
    <source>
        <strain evidence="1 2">DSM 105465</strain>
    </source>
</reference>
<evidence type="ECO:0000313" key="2">
    <source>
        <dbReference type="Proteomes" id="UP000298327"/>
    </source>
</evidence>
<proteinExistence type="predicted"/>
<dbReference type="Proteomes" id="UP000298327">
    <property type="component" value="Unassembled WGS sequence"/>
</dbReference>
<organism evidence="1 2">
    <name type="scientific">Dentipellis fragilis</name>
    <dbReference type="NCBI Taxonomy" id="205917"/>
    <lineage>
        <taxon>Eukaryota</taxon>
        <taxon>Fungi</taxon>
        <taxon>Dikarya</taxon>
        <taxon>Basidiomycota</taxon>
        <taxon>Agaricomycotina</taxon>
        <taxon>Agaricomycetes</taxon>
        <taxon>Russulales</taxon>
        <taxon>Hericiaceae</taxon>
        <taxon>Dentipellis</taxon>
    </lineage>
</organism>
<dbReference type="AlphaFoldDB" id="A0A4Y9XMP8"/>
<sequence length="223" mass="24355">MEPTPFSSSRTERLMLGLGLRWGHWPLSIWPGHCRMARVDPMLAVDDGSDRYVQQFLVQADDETDLEYIARVRGHVQQLHDTSGAMRGYLQKLLDGYVTQLPRALGNTVASPSTAGNFLSLLPYAYFRYLSIGTTDEQKSAYAALLDATLIGLSATGLGWMNRQHYALLCTKISGGRWTEKTAAAAGDYAQFLAEGTAACVKRGVGAVKERVVAVACGFGNLF</sequence>
<name>A0A4Y9XMP8_9AGAM</name>